<evidence type="ECO:0000313" key="3">
    <source>
        <dbReference type="Ensembl" id="ENSEBUP00000017471.1"/>
    </source>
</evidence>
<dbReference type="PRINTS" id="PR00453">
    <property type="entry name" value="VWFADOMAIN"/>
</dbReference>
<reference evidence="3" key="1">
    <citation type="submission" date="2025-08" db="UniProtKB">
        <authorList>
            <consortium name="Ensembl"/>
        </authorList>
    </citation>
    <scope>IDENTIFICATION</scope>
</reference>
<dbReference type="Pfam" id="PF00092">
    <property type="entry name" value="VWA"/>
    <property type="match status" value="2"/>
</dbReference>
<dbReference type="PROSITE" id="PS50234">
    <property type="entry name" value="VWFA"/>
    <property type="match status" value="2"/>
</dbReference>
<dbReference type="AlphaFoldDB" id="A0A8C4QPI6"/>
<dbReference type="FunFam" id="3.40.50.410:FF:000009">
    <property type="entry name" value="Putative vitrin"/>
    <property type="match status" value="1"/>
</dbReference>
<organism evidence="3 4">
    <name type="scientific">Eptatretus burgeri</name>
    <name type="common">Inshore hagfish</name>
    <dbReference type="NCBI Taxonomy" id="7764"/>
    <lineage>
        <taxon>Eukaryota</taxon>
        <taxon>Metazoa</taxon>
        <taxon>Chordata</taxon>
        <taxon>Craniata</taxon>
        <taxon>Vertebrata</taxon>
        <taxon>Cyclostomata</taxon>
        <taxon>Myxini</taxon>
        <taxon>Myxiniformes</taxon>
        <taxon>Myxinidae</taxon>
        <taxon>Eptatretinae</taxon>
        <taxon>Eptatretus</taxon>
    </lineage>
</organism>
<dbReference type="InterPro" id="IPR036465">
    <property type="entry name" value="vWFA_dom_sf"/>
</dbReference>
<dbReference type="PANTHER" id="PTHR24020:SF84">
    <property type="entry name" value="VWFA DOMAIN-CONTAINING PROTEIN"/>
    <property type="match status" value="1"/>
</dbReference>
<evidence type="ECO:0000313" key="4">
    <source>
        <dbReference type="Proteomes" id="UP000694388"/>
    </source>
</evidence>
<feature type="chain" id="PRO_5034562625" evidence="1">
    <location>
        <begin position="17"/>
        <end position="424"/>
    </location>
</feature>
<name>A0A8C4QPI6_EPTBU</name>
<dbReference type="Ensembl" id="ENSEBUT00000018047.1">
    <property type="protein sequence ID" value="ENSEBUP00000017471.1"/>
    <property type="gene ID" value="ENSEBUG00000010913.1"/>
</dbReference>
<reference evidence="3" key="2">
    <citation type="submission" date="2025-09" db="UniProtKB">
        <authorList>
            <consortium name="Ensembl"/>
        </authorList>
    </citation>
    <scope>IDENTIFICATION</scope>
</reference>
<dbReference type="InterPro" id="IPR002035">
    <property type="entry name" value="VWF_A"/>
</dbReference>
<feature type="domain" description="VWFA" evidence="2">
    <location>
        <begin position="241"/>
        <end position="410"/>
    </location>
</feature>
<accession>A0A8C4QPI6</accession>
<keyword evidence="4" id="KW-1185">Reference proteome</keyword>
<feature type="domain" description="VWFA" evidence="2">
    <location>
        <begin position="39"/>
        <end position="224"/>
    </location>
</feature>
<dbReference type="FunFam" id="3.40.50.410:FF:000029">
    <property type="entry name" value="Cochlin"/>
    <property type="match status" value="1"/>
</dbReference>
<dbReference type="OMA" id="HTITAFE"/>
<dbReference type="SMART" id="SM00327">
    <property type="entry name" value="VWA"/>
    <property type="match status" value="2"/>
</dbReference>
<feature type="signal peptide" evidence="1">
    <location>
        <begin position="1"/>
        <end position="16"/>
    </location>
</feature>
<evidence type="ECO:0000256" key="1">
    <source>
        <dbReference type="SAM" id="SignalP"/>
    </source>
</evidence>
<dbReference type="PANTHER" id="PTHR24020">
    <property type="entry name" value="COLLAGEN ALPHA"/>
    <property type="match status" value="1"/>
</dbReference>
<proteinExistence type="predicted"/>
<dbReference type="GeneTree" id="ENSGT00940000159330"/>
<dbReference type="SUPFAM" id="SSF53300">
    <property type="entry name" value="vWA-like"/>
    <property type="match status" value="2"/>
</dbReference>
<dbReference type="CDD" id="cd01472">
    <property type="entry name" value="vWA_collagen"/>
    <property type="match status" value="1"/>
</dbReference>
<sequence length="424" mass="46931">KLLLFIQRLFLSVCLFDEEPVCLHTKVLSCWFCRNCKVDVAFLMEGSWSIGKRRFAIQKSFLGNVVKAMGVGPQGAAVGLVQFGNKPTTEFNLKSQWTSKEATAAIQEIKQQGGYSNVGKGLQHVYKTFFLDKSGNRGRAPNVAVVLLDGWPSDAVKEPARLAREAGINIFMVTVEEADQDEKKLVSEADFVNQAVCRTSGFFSLSVPSWNEVHKFVRPLVERVCNAEKLLCSKTCLNSADISFVVDGSSSVGFNNFRTVLQFVANISRAFDISDTATRIGMVQYTYEQRVEFPFNKYNSKEDVLNAIQHVSYWNGGTATGAAINYAVQNLFSATKPNKRKILIVITDGRSYDDVRGPSAEAHKGGVIGYAVGISWAVHEELMAIASKPEKDHVFFANEFGGVNTVVSQIVTNICKEFNEQPRN</sequence>
<evidence type="ECO:0000259" key="2">
    <source>
        <dbReference type="PROSITE" id="PS50234"/>
    </source>
</evidence>
<dbReference type="Gene3D" id="3.40.50.410">
    <property type="entry name" value="von Willebrand factor, type A domain"/>
    <property type="match status" value="2"/>
</dbReference>
<protein>
    <submittedName>
        <fullName evidence="3">Vitrin</fullName>
    </submittedName>
</protein>
<dbReference type="InterPro" id="IPR050525">
    <property type="entry name" value="ECM_Assembly_Org"/>
</dbReference>
<keyword evidence="1" id="KW-0732">Signal</keyword>
<dbReference type="Proteomes" id="UP000694388">
    <property type="component" value="Unplaced"/>
</dbReference>